<comment type="caution">
    <text evidence="7">The sequence shown here is derived from an EMBL/GenBank/DDBJ whole genome shotgun (WGS) entry which is preliminary data.</text>
</comment>
<name>A0ABW3VSP8_9PSEU</name>
<feature type="transmembrane region" description="Helical" evidence="5">
    <location>
        <begin position="103"/>
        <end position="125"/>
    </location>
</feature>
<feature type="transmembrane region" description="Helical" evidence="5">
    <location>
        <begin position="56"/>
        <end position="82"/>
    </location>
</feature>
<feature type="domain" description="ABC-2 type transporter transmembrane" evidence="6">
    <location>
        <begin position="71"/>
        <end position="239"/>
    </location>
</feature>
<evidence type="ECO:0000313" key="8">
    <source>
        <dbReference type="Proteomes" id="UP001597182"/>
    </source>
</evidence>
<evidence type="ECO:0000256" key="5">
    <source>
        <dbReference type="SAM" id="Phobius"/>
    </source>
</evidence>
<organism evidence="7 8">
    <name type="scientific">Pseudonocardia benzenivorans</name>
    <dbReference type="NCBI Taxonomy" id="228005"/>
    <lineage>
        <taxon>Bacteria</taxon>
        <taxon>Bacillati</taxon>
        <taxon>Actinomycetota</taxon>
        <taxon>Actinomycetes</taxon>
        <taxon>Pseudonocardiales</taxon>
        <taxon>Pseudonocardiaceae</taxon>
        <taxon>Pseudonocardia</taxon>
    </lineage>
</organism>
<keyword evidence="4 5" id="KW-0472">Membrane</keyword>
<evidence type="ECO:0000313" key="7">
    <source>
        <dbReference type="EMBL" id="MFD1238171.1"/>
    </source>
</evidence>
<dbReference type="InterPro" id="IPR013525">
    <property type="entry name" value="ABC2_TM"/>
</dbReference>
<evidence type="ECO:0000256" key="3">
    <source>
        <dbReference type="ARBA" id="ARBA00022989"/>
    </source>
</evidence>
<feature type="transmembrane region" description="Helical" evidence="5">
    <location>
        <begin position="137"/>
        <end position="158"/>
    </location>
</feature>
<evidence type="ECO:0000256" key="4">
    <source>
        <dbReference type="ARBA" id="ARBA00023136"/>
    </source>
</evidence>
<evidence type="ECO:0000259" key="6">
    <source>
        <dbReference type="Pfam" id="PF12698"/>
    </source>
</evidence>
<sequence>MTTALAGTGPAQKVTALAGTELTLVVRNRTLAVSSVLLPIALGVFWAFSLGRGPEVWPMVVALQVAVTLGMGLYVTGTQTLVARRHARVLQRLRTSGISDGGLLLATLTPALAIALAQLVIFAVIDVVIGGQVPSNWPALVALVLGGIALMVGAALATSVVTPTPERAQITTLPMVFLMLGAAIAMVLIPATGWLQALLLVPGAGVGMLVRLMFGGEVGLGPTLGTIAATASLLVWAAVFIRLAAHRFRWDPRNG</sequence>
<gene>
    <name evidence="7" type="ORF">ACFQ34_33250</name>
</gene>
<feature type="transmembrane region" description="Helical" evidence="5">
    <location>
        <begin position="170"/>
        <end position="189"/>
    </location>
</feature>
<keyword evidence="2 5" id="KW-0812">Transmembrane</keyword>
<reference evidence="8" key="1">
    <citation type="journal article" date="2019" name="Int. J. Syst. Evol. Microbiol.">
        <title>The Global Catalogue of Microorganisms (GCM) 10K type strain sequencing project: providing services to taxonomists for standard genome sequencing and annotation.</title>
        <authorList>
            <consortium name="The Broad Institute Genomics Platform"/>
            <consortium name="The Broad Institute Genome Sequencing Center for Infectious Disease"/>
            <person name="Wu L."/>
            <person name="Ma J."/>
        </authorList>
    </citation>
    <scope>NUCLEOTIDE SEQUENCE [LARGE SCALE GENOMIC DNA]</scope>
    <source>
        <strain evidence="8">CCUG 49018</strain>
    </source>
</reference>
<feature type="transmembrane region" description="Helical" evidence="5">
    <location>
        <begin position="31"/>
        <end position="50"/>
    </location>
</feature>
<dbReference type="EMBL" id="JBHTMB010000338">
    <property type="protein sequence ID" value="MFD1238171.1"/>
    <property type="molecule type" value="Genomic_DNA"/>
</dbReference>
<dbReference type="RefSeq" id="WP_346093090.1">
    <property type="nucleotide sequence ID" value="NZ_BAABKS010000071.1"/>
</dbReference>
<keyword evidence="3 5" id="KW-1133">Transmembrane helix</keyword>
<evidence type="ECO:0000256" key="1">
    <source>
        <dbReference type="ARBA" id="ARBA00004141"/>
    </source>
</evidence>
<feature type="transmembrane region" description="Helical" evidence="5">
    <location>
        <begin position="226"/>
        <end position="245"/>
    </location>
</feature>
<evidence type="ECO:0000256" key="2">
    <source>
        <dbReference type="ARBA" id="ARBA00022692"/>
    </source>
</evidence>
<keyword evidence="8" id="KW-1185">Reference proteome</keyword>
<comment type="subcellular location">
    <subcellularLocation>
        <location evidence="1">Membrane</location>
        <topology evidence="1">Multi-pass membrane protein</topology>
    </subcellularLocation>
</comment>
<proteinExistence type="predicted"/>
<protein>
    <submittedName>
        <fullName evidence="7">ABC transporter permease</fullName>
    </submittedName>
</protein>
<dbReference type="Proteomes" id="UP001597182">
    <property type="component" value="Unassembled WGS sequence"/>
</dbReference>
<accession>A0ABW3VSP8</accession>
<dbReference type="Pfam" id="PF12698">
    <property type="entry name" value="ABC2_membrane_3"/>
    <property type="match status" value="1"/>
</dbReference>